<dbReference type="PANTHER" id="PTHR43875">
    <property type="entry name" value="MALTODEXTRIN IMPORT ATP-BINDING PROTEIN MSMX"/>
    <property type="match status" value="1"/>
</dbReference>
<dbReference type="GO" id="GO:0005524">
    <property type="term" value="F:ATP binding"/>
    <property type="evidence" value="ECO:0007669"/>
    <property type="project" value="UniProtKB-KW"/>
</dbReference>
<keyword evidence="2" id="KW-0067">ATP-binding</keyword>
<dbReference type="PROSITE" id="PS50893">
    <property type="entry name" value="ABC_TRANSPORTER_2"/>
    <property type="match status" value="1"/>
</dbReference>
<dbReference type="Pfam" id="PF00005">
    <property type="entry name" value="ABC_tran"/>
    <property type="match status" value="1"/>
</dbReference>
<dbReference type="EMBL" id="UINC01126504">
    <property type="protein sequence ID" value="SVD05022.1"/>
    <property type="molecule type" value="Genomic_DNA"/>
</dbReference>
<dbReference type="GO" id="GO:0055052">
    <property type="term" value="C:ATP-binding cassette (ABC) transporter complex, substrate-binding subunit-containing"/>
    <property type="evidence" value="ECO:0007669"/>
    <property type="project" value="TreeGrafter"/>
</dbReference>
<accession>A0A382S606</accession>
<keyword evidence="1" id="KW-0547">Nucleotide-binding</keyword>
<proteinExistence type="predicted"/>
<dbReference type="InterPro" id="IPR003593">
    <property type="entry name" value="AAA+_ATPase"/>
</dbReference>
<feature type="domain" description="ABC transporter" evidence="3">
    <location>
        <begin position="4"/>
        <end position="219"/>
    </location>
</feature>
<sequence length="219" mass="23526">MATVTLDHVSFTYPGSSTPVIVDMNLQIEHGSAHALLGASGAGKTTILGLLSGLLHPGSGSIRIDGRDVSAEGARKRNVAQVFQFPVTYESISVLENLTLPLTSRGWSTAEAATRAREIARELDIDHVLAATPDQLPLFEKQLVAIGKALVRDDVDLVLLDEPLTAVEPAIKWQVRQTLNKFQAAHDLTMVYVTHDQTEALTYADSVSVMADGTILQTG</sequence>
<name>A0A382S606_9ZZZZ</name>
<protein>
    <recommendedName>
        <fullName evidence="3">ABC transporter domain-containing protein</fullName>
    </recommendedName>
</protein>
<organism evidence="4">
    <name type="scientific">marine metagenome</name>
    <dbReference type="NCBI Taxonomy" id="408172"/>
    <lineage>
        <taxon>unclassified sequences</taxon>
        <taxon>metagenomes</taxon>
        <taxon>ecological metagenomes</taxon>
    </lineage>
</organism>
<dbReference type="Gene3D" id="3.40.50.300">
    <property type="entry name" value="P-loop containing nucleotide triphosphate hydrolases"/>
    <property type="match status" value="1"/>
</dbReference>
<gene>
    <name evidence="4" type="ORF">METZ01_LOCUS357876</name>
</gene>
<dbReference type="SMART" id="SM00382">
    <property type="entry name" value="AAA"/>
    <property type="match status" value="1"/>
</dbReference>
<dbReference type="GO" id="GO:0016887">
    <property type="term" value="F:ATP hydrolysis activity"/>
    <property type="evidence" value="ECO:0007669"/>
    <property type="project" value="InterPro"/>
</dbReference>
<dbReference type="InterPro" id="IPR047641">
    <property type="entry name" value="ABC_transpr_MalK/UgpC-like"/>
</dbReference>
<dbReference type="InterPro" id="IPR003439">
    <property type="entry name" value="ABC_transporter-like_ATP-bd"/>
</dbReference>
<evidence type="ECO:0000256" key="1">
    <source>
        <dbReference type="ARBA" id="ARBA00022741"/>
    </source>
</evidence>
<dbReference type="PANTHER" id="PTHR43875:SF14">
    <property type="entry name" value="ABC TRANSPORTER ATP-BINDING PROTEIN"/>
    <property type="match status" value="1"/>
</dbReference>
<dbReference type="AlphaFoldDB" id="A0A382S606"/>
<feature type="non-terminal residue" evidence="4">
    <location>
        <position position="219"/>
    </location>
</feature>
<reference evidence="4" key="1">
    <citation type="submission" date="2018-05" db="EMBL/GenBank/DDBJ databases">
        <authorList>
            <person name="Lanie J.A."/>
            <person name="Ng W.-L."/>
            <person name="Kazmierczak K.M."/>
            <person name="Andrzejewski T.M."/>
            <person name="Davidsen T.M."/>
            <person name="Wayne K.J."/>
            <person name="Tettelin H."/>
            <person name="Glass J.I."/>
            <person name="Rusch D."/>
            <person name="Podicherti R."/>
            <person name="Tsui H.-C.T."/>
            <person name="Winkler M.E."/>
        </authorList>
    </citation>
    <scope>NUCLEOTIDE SEQUENCE</scope>
</reference>
<evidence type="ECO:0000259" key="3">
    <source>
        <dbReference type="PROSITE" id="PS50893"/>
    </source>
</evidence>
<dbReference type="InterPro" id="IPR027417">
    <property type="entry name" value="P-loop_NTPase"/>
</dbReference>
<dbReference type="SUPFAM" id="SSF52540">
    <property type="entry name" value="P-loop containing nucleoside triphosphate hydrolases"/>
    <property type="match status" value="1"/>
</dbReference>
<evidence type="ECO:0000256" key="2">
    <source>
        <dbReference type="ARBA" id="ARBA00022840"/>
    </source>
</evidence>
<evidence type="ECO:0000313" key="4">
    <source>
        <dbReference type="EMBL" id="SVD05022.1"/>
    </source>
</evidence>